<dbReference type="Gene3D" id="3.40.50.300">
    <property type="entry name" value="P-loop containing nucleotide triphosphate hydrolases"/>
    <property type="match status" value="1"/>
</dbReference>
<dbReference type="PANTHER" id="PTHR42714:SF2">
    <property type="entry name" value="TRNA MODIFICATION GTPASE GTPBP3, MITOCHONDRIAL"/>
    <property type="match status" value="1"/>
</dbReference>
<evidence type="ECO:0000313" key="3">
    <source>
        <dbReference type="EMBL" id="NBI54819.1"/>
    </source>
</evidence>
<evidence type="ECO:0000256" key="1">
    <source>
        <dbReference type="SAM" id="Phobius"/>
    </source>
</evidence>
<sequence>MKRTRNSLGALSQLSSGAIPLLIASVFVPVLILAGIGVVSLIQDGRWLLFAALVTISSVAAIIPYVLLRNLRKADEQALESIPEYDVEPSGQWSKFDTETWQTLNQRIDVLLNSDAEWESLRDHALVLVNETAQHYHPDKPSKELAFTAPEFLLMVEEVSHRYRHFLLNHVPFAEKIRITTLKQGYQQKDKLGVAKQVYDIYRVFRAMTPAGLVAEARGQILGRIFDEVSDEVQSKLKRVLLQEVASVAIDLYSGRFAAKDSELGASSVQSSDQDKVATDIEPLRVAVIGQVSAGKSSLINVIAGHMVAEVSALPSTDRLTIHRCEVDGVDWIHLADLPGIDGTPETDALLVEQITNSDLVFWVLKANQSARQLDIALRQKVEAFYSDEKQRNRKRPMILALLNQVDRLQPVNEWQPPYDLTNPKSTKEQTINAALAYNQQQLAPDEIIPVAVCNDKENYNIEQIAELLLYNYENGINTQLNRRRLEHNKVNFAEQVIRLYRLGEKAFRDVRRNTAL</sequence>
<dbReference type="Proteomes" id="UP000738517">
    <property type="component" value="Unassembled WGS sequence"/>
</dbReference>
<reference evidence="3 4" key="1">
    <citation type="journal article" date="2017" name="Int. J. Syst. Evol. Microbiol.">
        <title>Photobacterium alginatilyticum sp. nov., a marine bacterium isolated from bottom seawater.</title>
        <authorList>
            <person name="Wang X."/>
            <person name="Wang Y."/>
            <person name="Yang X."/>
            <person name="Sun H."/>
            <person name="Li B."/>
            <person name="Zhang X.H."/>
        </authorList>
    </citation>
    <scope>NUCLEOTIDE SEQUENCE [LARGE SCALE GENOMIC DNA]</scope>
    <source>
        <strain evidence="3 4">P03D4</strain>
    </source>
</reference>
<feature type="transmembrane region" description="Helical" evidence="1">
    <location>
        <begin position="48"/>
        <end position="68"/>
    </location>
</feature>
<comment type="caution">
    <text evidence="3">The sequence shown here is derived from an EMBL/GenBank/DDBJ whole genome shotgun (WGS) entry which is preliminary data.</text>
</comment>
<evidence type="ECO:0000259" key="2">
    <source>
        <dbReference type="Pfam" id="PF01926"/>
    </source>
</evidence>
<proteinExistence type="predicted"/>
<dbReference type="InterPro" id="IPR006073">
    <property type="entry name" value="GTP-bd"/>
</dbReference>
<feature type="domain" description="G" evidence="2">
    <location>
        <begin position="285"/>
        <end position="400"/>
    </location>
</feature>
<keyword evidence="1" id="KW-0812">Transmembrane</keyword>
<accession>A0ABW9YLX5</accession>
<dbReference type="RefSeq" id="WP_160655352.1">
    <property type="nucleotide sequence ID" value="NZ_RSEJ01000023.1"/>
</dbReference>
<gene>
    <name evidence="3" type="ORF">EIZ48_20075</name>
</gene>
<organism evidence="3 4">
    <name type="scientific">Photobacterium alginatilyticum</name>
    <dbReference type="NCBI Taxonomy" id="1775171"/>
    <lineage>
        <taxon>Bacteria</taxon>
        <taxon>Pseudomonadati</taxon>
        <taxon>Pseudomonadota</taxon>
        <taxon>Gammaproteobacteria</taxon>
        <taxon>Vibrionales</taxon>
        <taxon>Vibrionaceae</taxon>
        <taxon>Photobacterium</taxon>
    </lineage>
</organism>
<keyword evidence="1" id="KW-0472">Membrane</keyword>
<dbReference type="SUPFAM" id="SSF52540">
    <property type="entry name" value="P-loop containing nucleoside triphosphate hydrolases"/>
    <property type="match status" value="1"/>
</dbReference>
<keyword evidence="1" id="KW-1133">Transmembrane helix</keyword>
<dbReference type="PANTHER" id="PTHR42714">
    <property type="entry name" value="TRNA MODIFICATION GTPASE GTPBP3"/>
    <property type="match status" value="1"/>
</dbReference>
<dbReference type="InterPro" id="IPR027417">
    <property type="entry name" value="P-loop_NTPase"/>
</dbReference>
<dbReference type="Pfam" id="PF01926">
    <property type="entry name" value="MMR_HSR1"/>
    <property type="match status" value="1"/>
</dbReference>
<name>A0ABW9YLX5_9GAMM</name>
<dbReference type="CDD" id="cd00882">
    <property type="entry name" value="Ras_like_GTPase"/>
    <property type="match status" value="1"/>
</dbReference>
<keyword evidence="4" id="KW-1185">Reference proteome</keyword>
<evidence type="ECO:0000313" key="4">
    <source>
        <dbReference type="Proteomes" id="UP000738517"/>
    </source>
</evidence>
<dbReference type="EMBL" id="RSEJ01000023">
    <property type="protein sequence ID" value="NBI54819.1"/>
    <property type="molecule type" value="Genomic_DNA"/>
</dbReference>
<protein>
    <submittedName>
        <fullName evidence="3">GTPase</fullName>
    </submittedName>
</protein>
<feature type="transmembrane region" description="Helical" evidence="1">
    <location>
        <begin position="21"/>
        <end position="42"/>
    </location>
</feature>